<proteinExistence type="predicted"/>
<protein>
    <submittedName>
        <fullName evidence="2">Uncharacterized protein</fullName>
    </submittedName>
</protein>
<evidence type="ECO:0000313" key="3">
    <source>
        <dbReference type="Proteomes" id="UP001418222"/>
    </source>
</evidence>
<organism evidence="2 3">
    <name type="scientific">Platanthera zijinensis</name>
    <dbReference type="NCBI Taxonomy" id="2320716"/>
    <lineage>
        <taxon>Eukaryota</taxon>
        <taxon>Viridiplantae</taxon>
        <taxon>Streptophyta</taxon>
        <taxon>Embryophyta</taxon>
        <taxon>Tracheophyta</taxon>
        <taxon>Spermatophyta</taxon>
        <taxon>Magnoliopsida</taxon>
        <taxon>Liliopsida</taxon>
        <taxon>Asparagales</taxon>
        <taxon>Orchidaceae</taxon>
        <taxon>Orchidoideae</taxon>
        <taxon>Orchideae</taxon>
        <taxon>Orchidinae</taxon>
        <taxon>Platanthera</taxon>
    </lineage>
</organism>
<dbReference type="EMBL" id="JBBWWQ010000015">
    <property type="protein sequence ID" value="KAK8928618.1"/>
    <property type="molecule type" value="Genomic_DNA"/>
</dbReference>
<name>A0AAP0G036_9ASPA</name>
<comment type="caution">
    <text evidence="2">The sequence shown here is derived from an EMBL/GenBank/DDBJ whole genome shotgun (WGS) entry which is preliminary data.</text>
</comment>
<accession>A0AAP0G036</accession>
<reference evidence="2 3" key="1">
    <citation type="journal article" date="2022" name="Nat. Plants">
        <title>Genomes of leafy and leafless Platanthera orchids illuminate the evolution of mycoheterotrophy.</title>
        <authorList>
            <person name="Li M.H."/>
            <person name="Liu K.W."/>
            <person name="Li Z."/>
            <person name="Lu H.C."/>
            <person name="Ye Q.L."/>
            <person name="Zhang D."/>
            <person name="Wang J.Y."/>
            <person name="Li Y.F."/>
            <person name="Zhong Z.M."/>
            <person name="Liu X."/>
            <person name="Yu X."/>
            <person name="Liu D.K."/>
            <person name="Tu X.D."/>
            <person name="Liu B."/>
            <person name="Hao Y."/>
            <person name="Liao X.Y."/>
            <person name="Jiang Y.T."/>
            <person name="Sun W.H."/>
            <person name="Chen J."/>
            <person name="Chen Y.Q."/>
            <person name="Ai Y."/>
            <person name="Zhai J.W."/>
            <person name="Wu S.S."/>
            <person name="Zhou Z."/>
            <person name="Hsiao Y.Y."/>
            <person name="Wu W.L."/>
            <person name="Chen Y.Y."/>
            <person name="Lin Y.F."/>
            <person name="Hsu J.L."/>
            <person name="Li C.Y."/>
            <person name="Wang Z.W."/>
            <person name="Zhao X."/>
            <person name="Zhong W.Y."/>
            <person name="Ma X.K."/>
            <person name="Ma L."/>
            <person name="Huang J."/>
            <person name="Chen G.Z."/>
            <person name="Huang M.Z."/>
            <person name="Huang L."/>
            <person name="Peng D.H."/>
            <person name="Luo Y.B."/>
            <person name="Zou S.Q."/>
            <person name="Chen S.P."/>
            <person name="Lan S."/>
            <person name="Tsai W.C."/>
            <person name="Van de Peer Y."/>
            <person name="Liu Z.J."/>
        </authorList>
    </citation>
    <scope>NUCLEOTIDE SEQUENCE [LARGE SCALE GENOMIC DNA]</scope>
    <source>
        <strain evidence="2">Lor287</strain>
    </source>
</reference>
<dbReference type="AlphaFoldDB" id="A0AAP0G036"/>
<feature type="region of interest" description="Disordered" evidence="1">
    <location>
        <begin position="122"/>
        <end position="149"/>
    </location>
</feature>
<keyword evidence="3" id="KW-1185">Reference proteome</keyword>
<gene>
    <name evidence="2" type="ORF">KSP39_PZI017493</name>
</gene>
<feature type="compositionally biased region" description="Polar residues" evidence="1">
    <location>
        <begin position="131"/>
        <end position="149"/>
    </location>
</feature>
<evidence type="ECO:0000256" key="1">
    <source>
        <dbReference type="SAM" id="MobiDB-lite"/>
    </source>
</evidence>
<evidence type="ECO:0000313" key="2">
    <source>
        <dbReference type="EMBL" id="KAK8928618.1"/>
    </source>
</evidence>
<dbReference type="Proteomes" id="UP001418222">
    <property type="component" value="Unassembled WGS sequence"/>
</dbReference>
<sequence>MPYLHAPTPISQPGLRLAQRRRSLVEIPGSAGSLAPLLSPAASPQLIVWVHLAKARFPYLLECLVLQLLPIIKDTSMEACITMEIILEDLSLGLIAIDKFRRCGKGNTSICISCNHFLSEQNRGPRATRPKSANNEQGQVTGSSLTPGV</sequence>